<reference evidence="1 2" key="1">
    <citation type="submission" date="2021-06" db="EMBL/GenBank/DDBJ databases">
        <authorList>
            <person name="Palmer J.M."/>
        </authorList>
    </citation>
    <scope>NUCLEOTIDE SEQUENCE [LARGE SCALE GENOMIC DNA]</scope>
    <source>
        <strain evidence="1 2">AS_MEX2019</strain>
        <tissue evidence="1">Muscle</tissue>
    </source>
</reference>
<comment type="caution">
    <text evidence="1">The sequence shown here is derived from an EMBL/GenBank/DDBJ whole genome shotgun (WGS) entry which is preliminary data.</text>
</comment>
<name>A0ABV0YF21_9TELE</name>
<sequence length="116" mass="12608">MFYIKQKHFSESKLPSNSSSALCSAILVAASTHTFSTQCELVMSKLSFKRPCNFSVAPGEVTSSQQPAVSQSPLSSLLLILLTVHSVSRENSLSLQQLPALKDVLFTPKPLFSSFT</sequence>
<evidence type="ECO:0000313" key="1">
    <source>
        <dbReference type="EMBL" id="MEQ2292356.1"/>
    </source>
</evidence>
<gene>
    <name evidence="1" type="ORF">AMECASPLE_022376</name>
</gene>
<proteinExistence type="predicted"/>
<evidence type="ECO:0000313" key="2">
    <source>
        <dbReference type="Proteomes" id="UP001469553"/>
    </source>
</evidence>
<keyword evidence="2" id="KW-1185">Reference proteome</keyword>
<accession>A0ABV0YF21</accession>
<protein>
    <submittedName>
        <fullName evidence="1">Uncharacterized protein</fullName>
    </submittedName>
</protein>
<dbReference type="Proteomes" id="UP001469553">
    <property type="component" value="Unassembled WGS sequence"/>
</dbReference>
<dbReference type="EMBL" id="JAHRIP010030207">
    <property type="protein sequence ID" value="MEQ2292356.1"/>
    <property type="molecule type" value="Genomic_DNA"/>
</dbReference>
<organism evidence="1 2">
    <name type="scientific">Ameca splendens</name>
    <dbReference type="NCBI Taxonomy" id="208324"/>
    <lineage>
        <taxon>Eukaryota</taxon>
        <taxon>Metazoa</taxon>
        <taxon>Chordata</taxon>
        <taxon>Craniata</taxon>
        <taxon>Vertebrata</taxon>
        <taxon>Euteleostomi</taxon>
        <taxon>Actinopterygii</taxon>
        <taxon>Neopterygii</taxon>
        <taxon>Teleostei</taxon>
        <taxon>Neoteleostei</taxon>
        <taxon>Acanthomorphata</taxon>
        <taxon>Ovalentaria</taxon>
        <taxon>Atherinomorphae</taxon>
        <taxon>Cyprinodontiformes</taxon>
        <taxon>Goodeidae</taxon>
        <taxon>Ameca</taxon>
    </lineage>
</organism>